<reference evidence="1 2" key="1">
    <citation type="submission" date="2019-05" db="EMBL/GenBank/DDBJ databases">
        <title>Another draft genome of Portunus trituberculatus and its Hox gene families provides insights of decapod evolution.</title>
        <authorList>
            <person name="Jeong J.-H."/>
            <person name="Song I."/>
            <person name="Kim S."/>
            <person name="Choi T."/>
            <person name="Kim D."/>
            <person name="Ryu S."/>
            <person name="Kim W."/>
        </authorList>
    </citation>
    <scope>NUCLEOTIDE SEQUENCE [LARGE SCALE GENOMIC DNA]</scope>
    <source>
        <tissue evidence="1">Muscle</tissue>
    </source>
</reference>
<dbReference type="EMBL" id="VSRR010009383">
    <property type="protein sequence ID" value="MPC50256.1"/>
    <property type="molecule type" value="Genomic_DNA"/>
</dbReference>
<comment type="caution">
    <text evidence="1">The sequence shown here is derived from an EMBL/GenBank/DDBJ whole genome shotgun (WGS) entry which is preliminary data.</text>
</comment>
<organism evidence="1 2">
    <name type="scientific">Portunus trituberculatus</name>
    <name type="common">Swimming crab</name>
    <name type="synonym">Neptunus trituberculatus</name>
    <dbReference type="NCBI Taxonomy" id="210409"/>
    <lineage>
        <taxon>Eukaryota</taxon>
        <taxon>Metazoa</taxon>
        <taxon>Ecdysozoa</taxon>
        <taxon>Arthropoda</taxon>
        <taxon>Crustacea</taxon>
        <taxon>Multicrustacea</taxon>
        <taxon>Malacostraca</taxon>
        <taxon>Eumalacostraca</taxon>
        <taxon>Eucarida</taxon>
        <taxon>Decapoda</taxon>
        <taxon>Pleocyemata</taxon>
        <taxon>Brachyura</taxon>
        <taxon>Eubrachyura</taxon>
        <taxon>Portunoidea</taxon>
        <taxon>Portunidae</taxon>
        <taxon>Portuninae</taxon>
        <taxon>Portunus</taxon>
    </lineage>
</organism>
<dbReference type="AlphaFoldDB" id="A0A5B7FXE8"/>
<evidence type="ECO:0000313" key="1">
    <source>
        <dbReference type="EMBL" id="MPC50256.1"/>
    </source>
</evidence>
<evidence type="ECO:0000313" key="2">
    <source>
        <dbReference type="Proteomes" id="UP000324222"/>
    </source>
</evidence>
<dbReference type="Proteomes" id="UP000324222">
    <property type="component" value="Unassembled WGS sequence"/>
</dbReference>
<keyword evidence="2" id="KW-1185">Reference proteome</keyword>
<name>A0A5B7FXE8_PORTR</name>
<accession>A0A5B7FXE8</accession>
<protein>
    <submittedName>
        <fullName evidence="1">G patch domain-containing protein 4</fullName>
    </submittedName>
</protein>
<gene>
    <name evidence="1" type="primary">gpatch4_0</name>
    <name evidence="1" type="ORF">E2C01_044080</name>
</gene>
<proteinExistence type="predicted"/>
<sequence>MGEQFKFQWWDHVFNKAVDNITVTKDQGDISQDAANQGIQALLELIYILTKYR</sequence>